<sequence>MAQHDKSSSEHQCCGVFQEAADKSMKKREERRSKPQSWAARKATILFLLGIIGYAFYVYIGRFCVPMLRDNAGVLGGKNIAIPFLVVFCILGVMMLWTYAVVIFTGPGYAKDHVDPSPEPVVTNFIPPFAASVDDLSAGQYIPDPPQPDDNSTNRTVTDVSEKPDPNIGVIDTIRPAPPVHFQGSSSNGVVTHKAEPNGVGHGSDPSSDQQPMMFTRKPPAHPALNPEYRYCYRDKFVKPTRAHHCRACGTCVLKYDHHCPWIGQCVGARNQKFFVHFLQWALLFCAWTFGTLVAQNVKSSHRNGSIDRQQIAIIAFAGLFTLFTGVLLGAQFRLILMNCTTVETFNHTKMKEREKDKLSRLYSWYQFSAKRQMRKKWDNDWGRIEKEGHLWWLGSNRRNWEYVMGRHVWEWILPLGKSEGDGVTFPVNPRFGPDGRWRPRREWPKELQ</sequence>
<comment type="caution">
    <text evidence="14">The sequence shown here is derived from an EMBL/GenBank/DDBJ whole genome shotgun (WGS) entry which is preliminary data.</text>
</comment>
<keyword evidence="5 11" id="KW-0472">Membrane</keyword>
<dbReference type="PANTHER" id="PTHR22883:SF23">
    <property type="entry name" value="PALMITOYLTRANSFERASE ZDHHC6"/>
    <property type="match status" value="1"/>
</dbReference>
<name>A0AAW0G8M3_9APHY</name>
<keyword evidence="7" id="KW-0449">Lipoprotein</keyword>
<keyword evidence="4 11" id="KW-1133">Transmembrane helix</keyword>
<dbReference type="InterPro" id="IPR001594">
    <property type="entry name" value="Palmitoyltrfase_DHHC"/>
</dbReference>
<feature type="region of interest" description="Disordered" evidence="12">
    <location>
        <begin position="140"/>
        <end position="168"/>
    </location>
</feature>
<comment type="catalytic activity">
    <reaction evidence="10 11">
        <text>L-cysteinyl-[protein] + hexadecanoyl-CoA = S-hexadecanoyl-L-cysteinyl-[protein] + CoA</text>
        <dbReference type="Rhea" id="RHEA:36683"/>
        <dbReference type="Rhea" id="RHEA-COMP:10131"/>
        <dbReference type="Rhea" id="RHEA-COMP:11032"/>
        <dbReference type="ChEBI" id="CHEBI:29950"/>
        <dbReference type="ChEBI" id="CHEBI:57287"/>
        <dbReference type="ChEBI" id="CHEBI:57379"/>
        <dbReference type="ChEBI" id="CHEBI:74151"/>
        <dbReference type="EC" id="2.3.1.225"/>
    </reaction>
</comment>
<dbReference type="GO" id="GO:0016020">
    <property type="term" value="C:membrane"/>
    <property type="evidence" value="ECO:0007669"/>
    <property type="project" value="UniProtKB-SubCell"/>
</dbReference>
<comment type="domain">
    <text evidence="11">The DHHC domain is required for palmitoyltransferase activity.</text>
</comment>
<evidence type="ECO:0000313" key="14">
    <source>
        <dbReference type="EMBL" id="KAK7688777.1"/>
    </source>
</evidence>
<dbReference type="PROSITE" id="PS50216">
    <property type="entry name" value="DHHC"/>
    <property type="match status" value="1"/>
</dbReference>
<evidence type="ECO:0000256" key="1">
    <source>
        <dbReference type="ARBA" id="ARBA00004141"/>
    </source>
</evidence>
<dbReference type="EC" id="2.3.1.225" evidence="11"/>
<keyword evidence="6" id="KW-0564">Palmitate</keyword>
<dbReference type="Proteomes" id="UP001385951">
    <property type="component" value="Unassembled WGS sequence"/>
</dbReference>
<dbReference type="EMBL" id="JASBNA010000010">
    <property type="protein sequence ID" value="KAK7688777.1"/>
    <property type="molecule type" value="Genomic_DNA"/>
</dbReference>
<reference evidence="14 15" key="1">
    <citation type="submission" date="2022-09" db="EMBL/GenBank/DDBJ databases">
        <authorList>
            <person name="Palmer J.M."/>
        </authorList>
    </citation>
    <scope>NUCLEOTIDE SEQUENCE [LARGE SCALE GENOMIC DNA]</scope>
    <source>
        <strain evidence="14 15">DSM 7382</strain>
    </source>
</reference>
<dbReference type="InterPro" id="IPR039859">
    <property type="entry name" value="PFA4/ZDH16/20/ERF2-like"/>
</dbReference>
<dbReference type="GO" id="GO:0019706">
    <property type="term" value="F:protein-cysteine S-palmitoyltransferase activity"/>
    <property type="evidence" value="ECO:0007669"/>
    <property type="project" value="UniProtKB-EC"/>
</dbReference>
<evidence type="ECO:0000256" key="10">
    <source>
        <dbReference type="ARBA" id="ARBA00048048"/>
    </source>
</evidence>
<evidence type="ECO:0000256" key="9">
    <source>
        <dbReference type="ARBA" id="ARBA00038298"/>
    </source>
</evidence>
<feature type="transmembrane region" description="Helical" evidence="11">
    <location>
        <begin position="38"/>
        <end position="60"/>
    </location>
</feature>
<feature type="region of interest" description="Disordered" evidence="12">
    <location>
        <begin position="185"/>
        <end position="210"/>
    </location>
</feature>
<proteinExistence type="inferred from homology"/>
<keyword evidence="2 11" id="KW-0808">Transferase</keyword>
<dbReference type="AlphaFoldDB" id="A0AAW0G8M3"/>
<dbReference type="Pfam" id="PF01529">
    <property type="entry name" value="DHHC"/>
    <property type="match status" value="1"/>
</dbReference>
<dbReference type="GO" id="GO:0005794">
    <property type="term" value="C:Golgi apparatus"/>
    <property type="evidence" value="ECO:0007669"/>
    <property type="project" value="TreeGrafter"/>
</dbReference>
<evidence type="ECO:0000256" key="7">
    <source>
        <dbReference type="ARBA" id="ARBA00023288"/>
    </source>
</evidence>
<feature type="transmembrane region" description="Helical" evidence="11">
    <location>
        <begin position="310"/>
        <end position="329"/>
    </location>
</feature>
<feature type="transmembrane region" description="Helical" evidence="11">
    <location>
        <begin position="80"/>
        <end position="104"/>
    </location>
</feature>
<gene>
    <name evidence="14" type="ORF">QCA50_008317</name>
</gene>
<comment type="subcellular location">
    <subcellularLocation>
        <location evidence="1">Membrane</location>
        <topology evidence="1">Multi-pass membrane protein</topology>
    </subcellularLocation>
</comment>
<dbReference type="PANTHER" id="PTHR22883">
    <property type="entry name" value="ZINC FINGER DHHC DOMAIN CONTAINING PROTEIN"/>
    <property type="match status" value="1"/>
</dbReference>
<protein>
    <recommendedName>
        <fullName evidence="11">Palmitoyltransferase</fullName>
        <ecNumber evidence="11">2.3.1.225</ecNumber>
    </recommendedName>
</protein>
<evidence type="ECO:0000256" key="11">
    <source>
        <dbReference type="RuleBase" id="RU079119"/>
    </source>
</evidence>
<dbReference type="GO" id="GO:0006612">
    <property type="term" value="P:protein targeting to membrane"/>
    <property type="evidence" value="ECO:0007669"/>
    <property type="project" value="TreeGrafter"/>
</dbReference>
<keyword evidence="8 11" id="KW-0012">Acyltransferase</keyword>
<comment type="similarity">
    <text evidence="9">Belongs to the DHHC palmitoyltransferase family. PFA5 subfamily.</text>
</comment>
<keyword evidence="3 11" id="KW-0812">Transmembrane</keyword>
<evidence type="ECO:0000256" key="6">
    <source>
        <dbReference type="ARBA" id="ARBA00023139"/>
    </source>
</evidence>
<dbReference type="GO" id="GO:0005783">
    <property type="term" value="C:endoplasmic reticulum"/>
    <property type="evidence" value="ECO:0007669"/>
    <property type="project" value="TreeGrafter"/>
</dbReference>
<organism evidence="14 15">
    <name type="scientific">Cerrena zonata</name>
    <dbReference type="NCBI Taxonomy" id="2478898"/>
    <lineage>
        <taxon>Eukaryota</taxon>
        <taxon>Fungi</taxon>
        <taxon>Dikarya</taxon>
        <taxon>Basidiomycota</taxon>
        <taxon>Agaricomycotina</taxon>
        <taxon>Agaricomycetes</taxon>
        <taxon>Polyporales</taxon>
        <taxon>Cerrenaceae</taxon>
        <taxon>Cerrena</taxon>
    </lineage>
</organism>
<feature type="compositionally biased region" description="Polar residues" evidence="12">
    <location>
        <begin position="149"/>
        <end position="159"/>
    </location>
</feature>
<keyword evidence="15" id="KW-1185">Reference proteome</keyword>
<evidence type="ECO:0000256" key="2">
    <source>
        <dbReference type="ARBA" id="ARBA00022679"/>
    </source>
</evidence>
<evidence type="ECO:0000313" key="15">
    <source>
        <dbReference type="Proteomes" id="UP001385951"/>
    </source>
</evidence>
<accession>A0AAW0G8M3</accession>
<evidence type="ECO:0000256" key="5">
    <source>
        <dbReference type="ARBA" id="ARBA00023136"/>
    </source>
</evidence>
<evidence type="ECO:0000256" key="8">
    <source>
        <dbReference type="ARBA" id="ARBA00023315"/>
    </source>
</evidence>
<evidence type="ECO:0000259" key="13">
    <source>
        <dbReference type="Pfam" id="PF01529"/>
    </source>
</evidence>
<evidence type="ECO:0000256" key="3">
    <source>
        <dbReference type="ARBA" id="ARBA00022692"/>
    </source>
</evidence>
<feature type="domain" description="Palmitoyltransferase DHHC" evidence="13">
    <location>
        <begin position="227"/>
        <end position="348"/>
    </location>
</feature>
<evidence type="ECO:0000256" key="4">
    <source>
        <dbReference type="ARBA" id="ARBA00022989"/>
    </source>
</evidence>
<feature type="transmembrane region" description="Helical" evidence="11">
    <location>
        <begin position="278"/>
        <end position="298"/>
    </location>
</feature>
<evidence type="ECO:0000256" key="12">
    <source>
        <dbReference type="SAM" id="MobiDB-lite"/>
    </source>
</evidence>